<accession>A0A2I0SXN9</accession>
<dbReference type="RefSeq" id="WP_103547451.1">
    <property type="nucleotide sequence ID" value="NZ_JBHJSK010000006.1"/>
</dbReference>
<protein>
    <recommendedName>
        <fullName evidence="3">DNA primase/polymerase bifunctional N-terminal domain-containing protein</fullName>
    </recommendedName>
</protein>
<keyword evidence="2" id="KW-1185">Reference proteome</keyword>
<dbReference type="AlphaFoldDB" id="A0A2I0SXN9"/>
<gene>
    <name evidence="1" type="ORF">CW362_01655</name>
</gene>
<name>A0A2I0SXN9_9ACTN</name>
<reference evidence="1 2" key="1">
    <citation type="submission" date="2017-12" db="EMBL/GenBank/DDBJ databases">
        <title>Streptomyces populusis sp. nov., a novel endophytic actinobacterium isolated from stems of Populus adenopoda Maxim.</title>
        <authorList>
            <person name="Wang Z."/>
        </authorList>
    </citation>
    <scope>NUCLEOTIDE SEQUENCE [LARGE SCALE GENOMIC DNA]</scope>
    <source>
        <strain evidence="1 2">A249</strain>
    </source>
</reference>
<evidence type="ECO:0000313" key="1">
    <source>
        <dbReference type="EMBL" id="PKT74706.1"/>
    </source>
</evidence>
<dbReference type="EMBL" id="PJOS01000002">
    <property type="protein sequence ID" value="PKT74706.1"/>
    <property type="molecule type" value="Genomic_DNA"/>
</dbReference>
<dbReference type="OrthoDB" id="3852429at2"/>
<evidence type="ECO:0000313" key="2">
    <source>
        <dbReference type="Proteomes" id="UP000236178"/>
    </source>
</evidence>
<dbReference type="Proteomes" id="UP000236178">
    <property type="component" value="Unassembled WGS sequence"/>
</dbReference>
<evidence type="ECO:0008006" key="3">
    <source>
        <dbReference type="Google" id="ProtNLM"/>
    </source>
</evidence>
<comment type="caution">
    <text evidence="1">The sequence shown here is derived from an EMBL/GenBank/DDBJ whole genome shotgun (WGS) entry which is preliminary data.</text>
</comment>
<proteinExistence type="predicted"/>
<organism evidence="1 2">
    <name type="scientific">Streptomyces populi</name>
    <dbReference type="NCBI Taxonomy" id="2058924"/>
    <lineage>
        <taxon>Bacteria</taxon>
        <taxon>Bacillati</taxon>
        <taxon>Actinomycetota</taxon>
        <taxon>Actinomycetes</taxon>
        <taxon>Kitasatosporales</taxon>
        <taxon>Streptomycetaceae</taxon>
        <taxon>Streptomyces</taxon>
    </lineage>
</organism>
<sequence>MTNLMWARSVEWLAAAATNPGACKRQWDQGSGSALLEAGRYWDVLSVPEQLGLLALDILWSDPLQVPGPTLADCAARRVGFFLPPDPASRWEGSGLRHLGKGSWIAVPPPYRSAGPLEWIVPPDGTGVLHPALSLELALRQANGTLVVLEPPAGEQPPAARRPG</sequence>